<dbReference type="Proteomes" id="UP001172911">
    <property type="component" value="Unassembled WGS sequence"/>
</dbReference>
<dbReference type="RefSeq" id="WP_304544538.1">
    <property type="nucleotide sequence ID" value="NZ_JARPTC010000021.1"/>
</dbReference>
<gene>
    <name evidence="1" type="ORF">P6N53_14985</name>
</gene>
<keyword evidence="2" id="KW-1185">Reference proteome</keyword>
<evidence type="ECO:0000313" key="2">
    <source>
        <dbReference type="Proteomes" id="UP001172911"/>
    </source>
</evidence>
<protein>
    <recommendedName>
        <fullName evidence="3">PAC domain-containing protein</fullName>
    </recommendedName>
</protein>
<name>A0AAW7ZH12_9FIRM</name>
<evidence type="ECO:0008006" key="3">
    <source>
        <dbReference type="Google" id="ProtNLM"/>
    </source>
</evidence>
<comment type="caution">
    <text evidence="1">The sequence shown here is derived from an EMBL/GenBank/DDBJ whole genome shotgun (WGS) entry which is preliminary data.</text>
</comment>
<evidence type="ECO:0000313" key="1">
    <source>
        <dbReference type="EMBL" id="MDO7788530.1"/>
    </source>
</evidence>
<accession>A0AAW7ZH12</accession>
<dbReference type="EMBL" id="JARPTC010000021">
    <property type="protein sequence ID" value="MDO7788530.1"/>
    <property type="molecule type" value="Genomic_DNA"/>
</dbReference>
<organism evidence="1 2">
    <name type="scientific">Desulforamulus aquiferis</name>
    <dbReference type="NCBI Taxonomy" id="1397668"/>
    <lineage>
        <taxon>Bacteria</taxon>
        <taxon>Bacillati</taxon>
        <taxon>Bacillota</taxon>
        <taxon>Clostridia</taxon>
        <taxon>Eubacteriales</taxon>
        <taxon>Peptococcaceae</taxon>
        <taxon>Desulforamulus</taxon>
    </lineage>
</organism>
<sequence>MENCKIVMDLRDGTGRIRGYSQLISKKTRDKEILELTLNIMHETRELMKLLDRVESELHGN</sequence>
<reference evidence="1" key="2">
    <citation type="submission" date="2023-03" db="EMBL/GenBank/DDBJ databases">
        <authorList>
            <person name="Zhang Z."/>
        </authorList>
    </citation>
    <scope>NUCLEOTIDE SEQUENCE</scope>
    <source>
        <strain evidence="1">DSA</strain>
    </source>
</reference>
<reference evidence="1" key="1">
    <citation type="journal article" date="2023" name="J. Hazard. Mater.">
        <title>Anaerobic biodegradation of pyrene and benzo[a]pyrene by a new sulfate-reducing Desulforamulus aquiferis strain DSA.</title>
        <authorList>
            <person name="Zhang Z."/>
            <person name="Sun J."/>
            <person name="Gong X."/>
            <person name="Wang C."/>
            <person name="Wang H."/>
        </authorList>
    </citation>
    <scope>NUCLEOTIDE SEQUENCE</scope>
    <source>
        <strain evidence="1">DSA</strain>
    </source>
</reference>
<proteinExistence type="predicted"/>
<dbReference type="AlphaFoldDB" id="A0AAW7ZH12"/>